<reference evidence="1" key="1">
    <citation type="submission" date="2018-06" db="EMBL/GenBank/DDBJ databases">
        <authorList>
            <person name="Zhirakovskaya E."/>
        </authorList>
    </citation>
    <scope>NUCLEOTIDE SEQUENCE</scope>
</reference>
<organism evidence="1">
    <name type="scientific">hydrothermal vent metagenome</name>
    <dbReference type="NCBI Taxonomy" id="652676"/>
    <lineage>
        <taxon>unclassified sequences</taxon>
        <taxon>metagenomes</taxon>
        <taxon>ecological metagenomes</taxon>
    </lineage>
</organism>
<accession>A0A3B0V8E3</accession>
<dbReference type="AlphaFoldDB" id="A0A3B0V8E3"/>
<sequence>MIVTTPQQFIWEATKHKYPVKYPATMKAAFMVSPVGFSLDEQTARDNEYMQMDQQTDANLAIVQQ</sequence>
<protein>
    <submittedName>
        <fullName evidence="1">Uncharacterized protein</fullName>
    </submittedName>
</protein>
<gene>
    <name evidence="1" type="ORF">MNBD_GAMMA01-1608</name>
</gene>
<dbReference type="EMBL" id="UOEW01000095">
    <property type="protein sequence ID" value="VAW35032.1"/>
    <property type="molecule type" value="Genomic_DNA"/>
</dbReference>
<evidence type="ECO:0000313" key="1">
    <source>
        <dbReference type="EMBL" id="VAW35032.1"/>
    </source>
</evidence>
<name>A0A3B0V8E3_9ZZZZ</name>
<proteinExistence type="predicted"/>
<feature type="non-terminal residue" evidence="1">
    <location>
        <position position="65"/>
    </location>
</feature>